<protein>
    <recommendedName>
        <fullName evidence="5">NADH-ubiquinone oxidoreductase chain 2</fullName>
        <ecNumber evidence="4">7.1.1.2</ecNumber>
    </recommendedName>
    <alternativeName>
        <fullName evidence="17">NADH dehydrogenase subunit 2</fullName>
    </alternativeName>
</protein>
<evidence type="ECO:0000256" key="11">
    <source>
        <dbReference type="ARBA" id="ARBA00022982"/>
    </source>
</evidence>
<keyword evidence="13" id="KW-0520">NAD</keyword>
<organism evidence="21">
    <name type="scientific">Mastigoproctus giganteus</name>
    <name type="common">Giant vinegaroon</name>
    <name type="synonym">Thelyphonus giganteus</name>
    <dbReference type="NCBI Taxonomy" id="58767"/>
    <lineage>
        <taxon>Eukaryota</taxon>
        <taxon>Metazoa</taxon>
        <taxon>Ecdysozoa</taxon>
        <taxon>Arthropoda</taxon>
        <taxon>Chelicerata</taxon>
        <taxon>Arachnida</taxon>
        <taxon>Uropygi</taxon>
        <taxon>Thelyphonida</taxon>
        <taxon>Thelyphonidae</taxon>
        <taxon>Mastigoproctus</taxon>
    </lineage>
</organism>
<evidence type="ECO:0000256" key="12">
    <source>
        <dbReference type="ARBA" id="ARBA00022989"/>
    </source>
</evidence>
<keyword evidence="9" id="KW-0999">Mitochondrion inner membrane</keyword>
<evidence type="ECO:0000256" key="3">
    <source>
        <dbReference type="ARBA" id="ARBA00007012"/>
    </source>
</evidence>
<keyword evidence="6" id="KW-0813">Transport</keyword>
<evidence type="ECO:0000256" key="10">
    <source>
        <dbReference type="ARBA" id="ARBA00022967"/>
    </source>
</evidence>
<dbReference type="GO" id="GO:0005743">
    <property type="term" value="C:mitochondrial inner membrane"/>
    <property type="evidence" value="ECO:0007669"/>
    <property type="project" value="UniProtKB-SubCell"/>
</dbReference>
<dbReference type="PANTHER" id="PTHR46552:SF1">
    <property type="entry name" value="NADH-UBIQUINONE OXIDOREDUCTASE CHAIN 2"/>
    <property type="match status" value="1"/>
</dbReference>
<evidence type="ECO:0000256" key="4">
    <source>
        <dbReference type="ARBA" id="ARBA00012944"/>
    </source>
</evidence>
<feature type="transmembrane region" description="Helical" evidence="19">
    <location>
        <begin position="303"/>
        <end position="326"/>
    </location>
</feature>
<comment type="subcellular location">
    <subcellularLocation>
        <location evidence="2">Mitochondrion inner membrane</location>
        <topology evidence="2">Multi-pass membrane protein</topology>
    </subcellularLocation>
</comment>
<evidence type="ECO:0000256" key="18">
    <source>
        <dbReference type="ARBA" id="ARBA00049551"/>
    </source>
</evidence>
<feature type="transmembrane region" description="Helical" evidence="19">
    <location>
        <begin position="58"/>
        <end position="78"/>
    </location>
</feature>
<gene>
    <name evidence="21" type="primary">ND2</name>
</gene>
<dbReference type="InterPro" id="IPR001750">
    <property type="entry name" value="ND/Mrp_TM"/>
</dbReference>
<keyword evidence="7" id="KW-0679">Respiratory chain</keyword>
<geneLocation type="mitochondrion" evidence="21"/>
<evidence type="ECO:0000256" key="8">
    <source>
        <dbReference type="ARBA" id="ARBA00022692"/>
    </source>
</evidence>
<evidence type="ECO:0000259" key="20">
    <source>
        <dbReference type="Pfam" id="PF00361"/>
    </source>
</evidence>
<evidence type="ECO:0000256" key="13">
    <source>
        <dbReference type="ARBA" id="ARBA00023027"/>
    </source>
</evidence>
<dbReference type="AlphaFoldDB" id="B1Q0F1"/>
<keyword evidence="12 19" id="KW-1133">Transmembrane helix</keyword>
<evidence type="ECO:0000256" key="16">
    <source>
        <dbReference type="ARBA" id="ARBA00023136"/>
    </source>
</evidence>
<feature type="transmembrane region" description="Helical" evidence="19">
    <location>
        <begin position="90"/>
        <end position="112"/>
    </location>
</feature>
<evidence type="ECO:0000256" key="6">
    <source>
        <dbReference type="ARBA" id="ARBA00022448"/>
    </source>
</evidence>
<name>B1Q0F1_MASGI</name>
<dbReference type="Pfam" id="PF00361">
    <property type="entry name" value="Proton_antipo_M"/>
    <property type="match status" value="1"/>
</dbReference>
<dbReference type="PANTHER" id="PTHR46552">
    <property type="entry name" value="NADH-UBIQUINONE OXIDOREDUCTASE CHAIN 2"/>
    <property type="match status" value="1"/>
</dbReference>
<comment type="similarity">
    <text evidence="3">Belongs to the complex I subunit 2 family.</text>
</comment>
<evidence type="ECO:0000256" key="14">
    <source>
        <dbReference type="ARBA" id="ARBA00023075"/>
    </source>
</evidence>
<evidence type="ECO:0000256" key="2">
    <source>
        <dbReference type="ARBA" id="ARBA00004448"/>
    </source>
</evidence>
<feature type="transmembrane region" description="Helical" evidence="19">
    <location>
        <begin position="190"/>
        <end position="211"/>
    </location>
</feature>
<proteinExistence type="inferred from homology"/>
<evidence type="ECO:0000256" key="7">
    <source>
        <dbReference type="ARBA" id="ARBA00022660"/>
    </source>
</evidence>
<comment type="catalytic activity">
    <reaction evidence="18">
        <text>a ubiquinone + NADH + 5 H(+)(in) = a ubiquinol + NAD(+) + 4 H(+)(out)</text>
        <dbReference type="Rhea" id="RHEA:29091"/>
        <dbReference type="Rhea" id="RHEA-COMP:9565"/>
        <dbReference type="Rhea" id="RHEA-COMP:9566"/>
        <dbReference type="ChEBI" id="CHEBI:15378"/>
        <dbReference type="ChEBI" id="CHEBI:16389"/>
        <dbReference type="ChEBI" id="CHEBI:17976"/>
        <dbReference type="ChEBI" id="CHEBI:57540"/>
        <dbReference type="ChEBI" id="CHEBI:57945"/>
        <dbReference type="EC" id="7.1.1.2"/>
    </reaction>
</comment>
<evidence type="ECO:0000256" key="19">
    <source>
        <dbReference type="SAM" id="Phobius"/>
    </source>
</evidence>
<evidence type="ECO:0000256" key="5">
    <source>
        <dbReference type="ARBA" id="ARBA00021008"/>
    </source>
</evidence>
<evidence type="ECO:0000256" key="17">
    <source>
        <dbReference type="ARBA" id="ARBA00031028"/>
    </source>
</evidence>
<keyword evidence="14" id="KW-0830">Ubiquinone</keyword>
<dbReference type="EC" id="7.1.1.2" evidence="4"/>
<dbReference type="GO" id="GO:0008137">
    <property type="term" value="F:NADH dehydrogenase (ubiquinone) activity"/>
    <property type="evidence" value="ECO:0007669"/>
    <property type="project" value="UniProtKB-EC"/>
</dbReference>
<keyword evidence="11" id="KW-0249">Electron transport</keyword>
<sequence>MFLNYFLFLFMLLFSIIIAISSTSWFILWLALEINTLSFCGMIFSWKSKNSSESSMKYFLAQSFSSAIFIFSAMWNFSNFFQINSTLNTLFINLMLMMLVFKLGMIPFHIWFTTLLPKLSWENSFMILSLQKIIPLWAINSISDKTILILCVIFSAILSPILGFGILIIKSMLAYSSISHLAWMTASMMYNSNIWLTYLIIYSFTTLAFLYPAYFMKMTQLNQSSFQNLTLFMKFSILFSLLSMGGLPPFLGFFPKWLIINILWNSHFITLILIVSSLINLFFYTRVSYASIFISSNPNKTMFLSSSISSLFLLISTLMSPFIFLFV</sequence>
<dbReference type="GO" id="GO:0006120">
    <property type="term" value="P:mitochondrial electron transport, NADH to ubiquinone"/>
    <property type="evidence" value="ECO:0007669"/>
    <property type="project" value="TreeGrafter"/>
</dbReference>
<reference evidence="21" key="1">
    <citation type="journal article" date="2008" name="Mol. Biol. Evol.">
        <title>Parallel evolution of truncated transfer RNA genes in arachnid mitochondrial genomes.</title>
        <authorList>
            <person name="Masta S.E."/>
            <person name="Boore J.L."/>
        </authorList>
    </citation>
    <scope>NUCLEOTIDE SEQUENCE</scope>
</reference>
<dbReference type="EMBL" id="EU520643">
    <property type="protein sequence ID" value="ACA51957.1"/>
    <property type="molecule type" value="Genomic_DNA"/>
</dbReference>
<keyword evidence="16 19" id="KW-0472">Membrane</keyword>
<feature type="transmembrane region" description="Helical" evidence="19">
    <location>
        <begin position="146"/>
        <end position="169"/>
    </location>
</feature>
<feature type="domain" description="NADH:quinone oxidoreductase/Mrp antiporter transmembrane" evidence="20">
    <location>
        <begin position="22"/>
        <end position="277"/>
    </location>
</feature>
<accession>B1Q0F1</accession>
<evidence type="ECO:0000256" key="15">
    <source>
        <dbReference type="ARBA" id="ARBA00023128"/>
    </source>
</evidence>
<keyword evidence="10" id="KW-1278">Translocase</keyword>
<evidence type="ECO:0000256" key="1">
    <source>
        <dbReference type="ARBA" id="ARBA00003257"/>
    </source>
</evidence>
<dbReference type="InterPro" id="IPR050175">
    <property type="entry name" value="Complex_I_Subunit_2"/>
</dbReference>
<comment type="function">
    <text evidence="1">Core subunit of the mitochondrial membrane respiratory chain NADH dehydrogenase (Complex I) that is believed to belong to the minimal assembly required for catalysis. Complex I functions in the transfer of electrons from NADH to the respiratory chain. The immediate electron acceptor for the enzyme is believed to be ubiquinone.</text>
</comment>
<keyword evidence="8 19" id="KW-0812">Transmembrane</keyword>
<feature type="transmembrane region" description="Helical" evidence="19">
    <location>
        <begin position="231"/>
        <end position="251"/>
    </location>
</feature>
<feature type="transmembrane region" description="Helical" evidence="19">
    <location>
        <begin position="5"/>
        <end position="21"/>
    </location>
</feature>
<feature type="transmembrane region" description="Helical" evidence="19">
    <location>
        <begin position="263"/>
        <end position="283"/>
    </location>
</feature>
<keyword evidence="15 21" id="KW-0496">Mitochondrion</keyword>
<evidence type="ECO:0000256" key="9">
    <source>
        <dbReference type="ARBA" id="ARBA00022792"/>
    </source>
</evidence>
<evidence type="ECO:0000313" key="21">
    <source>
        <dbReference type="EMBL" id="ACA51957.1"/>
    </source>
</evidence>